<accession>A0A558DRM1</accession>
<dbReference type="Pfam" id="PF01323">
    <property type="entry name" value="DSBA"/>
    <property type="match status" value="1"/>
</dbReference>
<feature type="domain" description="DSBA-like thioredoxin" evidence="1">
    <location>
        <begin position="7"/>
        <end position="208"/>
    </location>
</feature>
<dbReference type="RefSeq" id="WP_144358433.1">
    <property type="nucleotide sequence ID" value="NZ_VMNH01000007.1"/>
</dbReference>
<evidence type="ECO:0000313" key="3">
    <source>
        <dbReference type="Proteomes" id="UP000316649"/>
    </source>
</evidence>
<keyword evidence="3" id="KW-1185">Reference proteome</keyword>
<sequence>MAHPLKLDIVSDVSCPWCVIGYKSLEQALRELSGEIEADITWQPFELNPNMPLEGQDIHQHLQEKYGSTLKQIDENHQMITQRGAELGFQFNFQQNGRIYNTFDAHRLLHWARYEGNQTDLKLALFKLYFTDNGNPSKQSDLLKCVERVGLPVEAAKAILDSDEYAERVREKEQHFRSLEINSVPTIIINDHYSIVGGHPVETFKTTLREVVSEDNSSAGQ</sequence>
<dbReference type="PANTHER" id="PTHR13887:SF41">
    <property type="entry name" value="THIOREDOXIN SUPERFAMILY PROTEIN"/>
    <property type="match status" value="1"/>
</dbReference>
<dbReference type="InterPro" id="IPR036249">
    <property type="entry name" value="Thioredoxin-like_sf"/>
</dbReference>
<dbReference type="Proteomes" id="UP000316649">
    <property type="component" value="Unassembled WGS sequence"/>
</dbReference>
<dbReference type="InterPro" id="IPR001853">
    <property type="entry name" value="DSBA-like_thioredoxin_dom"/>
</dbReference>
<gene>
    <name evidence="2" type="ORF">FHP88_07595</name>
</gene>
<dbReference type="SUPFAM" id="SSF52833">
    <property type="entry name" value="Thioredoxin-like"/>
    <property type="match status" value="1"/>
</dbReference>
<reference evidence="2 3" key="1">
    <citation type="submission" date="2019-07" db="EMBL/GenBank/DDBJ databases">
        <title>The pathways for chlorine oxyanion respiration interact through the shared metabolite chlorate.</title>
        <authorList>
            <person name="Barnum T.P."/>
            <person name="Cheng Y."/>
            <person name="Hill K.A."/>
            <person name="Lucas L.N."/>
            <person name="Carlson H.K."/>
            <person name="Coates J.D."/>
        </authorList>
    </citation>
    <scope>NUCLEOTIDE SEQUENCE [LARGE SCALE GENOMIC DNA]</scope>
    <source>
        <strain evidence="2 3">BK-1</strain>
    </source>
</reference>
<comment type="caution">
    <text evidence="2">The sequence shown here is derived from an EMBL/GenBank/DDBJ whole genome shotgun (WGS) entry which is preliminary data.</text>
</comment>
<dbReference type="PANTHER" id="PTHR13887">
    <property type="entry name" value="GLUTATHIONE S-TRANSFERASE KAPPA"/>
    <property type="match status" value="1"/>
</dbReference>
<dbReference type="AlphaFoldDB" id="A0A558DRM1"/>
<evidence type="ECO:0000313" key="2">
    <source>
        <dbReference type="EMBL" id="TVO75853.1"/>
    </source>
</evidence>
<dbReference type="OrthoDB" id="9799122at2"/>
<proteinExistence type="predicted"/>
<dbReference type="GO" id="GO:0016491">
    <property type="term" value="F:oxidoreductase activity"/>
    <property type="evidence" value="ECO:0007669"/>
    <property type="project" value="InterPro"/>
</dbReference>
<organism evidence="2 3">
    <name type="scientific">Sedimenticola selenatireducens</name>
    <dbReference type="NCBI Taxonomy" id="191960"/>
    <lineage>
        <taxon>Bacteria</taxon>
        <taxon>Pseudomonadati</taxon>
        <taxon>Pseudomonadota</taxon>
        <taxon>Gammaproteobacteria</taxon>
        <taxon>Chromatiales</taxon>
        <taxon>Sedimenticolaceae</taxon>
        <taxon>Sedimenticola</taxon>
    </lineage>
</organism>
<protein>
    <submittedName>
        <fullName evidence="2">DsbA family oxidoreductase</fullName>
    </submittedName>
</protein>
<dbReference type="CDD" id="cd03024">
    <property type="entry name" value="DsbA_FrnE"/>
    <property type="match status" value="1"/>
</dbReference>
<evidence type="ECO:0000259" key="1">
    <source>
        <dbReference type="Pfam" id="PF01323"/>
    </source>
</evidence>
<dbReference type="EMBL" id="VMNH01000007">
    <property type="protein sequence ID" value="TVO75853.1"/>
    <property type="molecule type" value="Genomic_DNA"/>
</dbReference>
<name>A0A558DRM1_9GAMM</name>
<dbReference type="Gene3D" id="3.40.30.10">
    <property type="entry name" value="Glutaredoxin"/>
    <property type="match status" value="1"/>
</dbReference>